<dbReference type="InterPro" id="IPR041542">
    <property type="entry name" value="GH43_C2"/>
</dbReference>
<organism evidence="2 3">
    <name type="scientific">Cohnella lubricantis</name>
    <dbReference type="NCBI Taxonomy" id="2163172"/>
    <lineage>
        <taxon>Bacteria</taxon>
        <taxon>Bacillati</taxon>
        <taxon>Bacillota</taxon>
        <taxon>Bacilli</taxon>
        <taxon>Bacillales</taxon>
        <taxon>Paenibacillaceae</taxon>
        <taxon>Cohnella</taxon>
    </lineage>
</organism>
<dbReference type="Proteomes" id="UP000574133">
    <property type="component" value="Unassembled WGS sequence"/>
</dbReference>
<evidence type="ECO:0000313" key="2">
    <source>
        <dbReference type="EMBL" id="MBB6676668.1"/>
    </source>
</evidence>
<feature type="domain" description="Beta-xylosidase C-terminal Concanavalin A-like" evidence="1">
    <location>
        <begin position="29"/>
        <end position="58"/>
    </location>
</feature>
<name>A0A841TBA5_9BACL</name>
<dbReference type="SUPFAM" id="SSF49899">
    <property type="entry name" value="Concanavalin A-like lectins/glucanases"/>
    <property type="match status" value="1"/>
</dbReference>
<dbReference type="InterPro" id="IPR013320">
    <property type="entry name" value="ConA-like_dom_sf"/>
</dbReference>
<evidence type="ECO:0000259" key="1">
    <source>
        <dbReference type="Pfam" id="PF17851"/>
    </source>
</evidence>
<gene>
    <name evidence="2" type="ORF">H4Q31_04920</name>
</gene>
<reference evidence="2 3" key="1">
    <citation type="submission" date="2020-08" db="EMBL/GenBank/DDBJ databases">
        <title>Cohnella phylogeny.</title>
        <authorList>
            <person name="Dunlap C."/>
        </authorList>
    </citation>
    <scope>NUCLEOTIDE SEQUENCE [LARGE SCALE GENOMIC DNA]</scope>
    <source>
        <strain evidence="2 3">DSM 103658</strain>
    </source>
</reference>
<dbReference type="EMBL" id="JACJVN010000019">
    <property type="protein sequence ID" value="MBB6676668.1"/>
    <property type="molecule type" value="Genomic_DNA"/>
</dbReference>
<comment type="caution">
    <text evidence="2">The sequence shown here is derived from an EMBL/GenBank/DDBJ whole genome shotgun (WGS) entry which is preliminary data.</text>
</comment>
<accession>A0A841TBA5</accession>
<evidence type="ECO:0000313" key="3">
    <source>
        <dbReference type="Proteomes" id="UP000574133"/>
    </source>
</evidence>
<sequence length="67" mass="8082">METTVENLPYDRSRIYLRIRFNFLDSTLDHFMGCRIGLFHYAAKDIGGVADFDYFHYERMDEREGCY</sequence>
<keyword evidence="3" id="KW-1185">Reference proteome</keyword>
<dbReference type="Gene3D" id="2.60.120.200">
    <property type="match status" value="1"/>
</dbReference>
<dbReference type="Pfam" id="PF17851">
    <property type="entry name" value="GH43_C2"/>
    <property type="match status" value="1"/>
</dbReference>
<proteinExistence type="predicted"/>
<dbReference type="AlphaFoldDB" id="A0A841TBA5"/>
<protein>
    <recommendedName>
        <fullName evidence="1">Beta-xylosidase C-terminal Concanavalin A-like domain-containing protein</fullName>
    </recommendedName>
</protein>